<evidence type="ECO:0000313" key="3">
    <source>
        <dbReference type="WBParaSite" id="Hba_15118"/>
    </source>
</evidence>
<sequence length="267" mass="29618">MKLRIVTWLVQPILASCGYSTYLMRRTGMSDAQKRLDDKLPVMYTLFSEEWDILAYIFLGNKYEMSPVYIDESDGDLDAYDRRRMGSAGKSFIGHASNSSTPMGNYSNQIVQEVAVSYSAPLTISPPLSPPLSIQIASGNKLDEYGNIKSSGSLQDYISDYDQRIISGERSHLESVERVNSKGRHETEFPVRIAFIGGDMVAPVHPVPIIPIEMPSYRGPTIDGRVSIQRITSGLGESVLSETTTIEELTTVTTTKLVIVSHILYIP</sequence>
<accession>A0A1I7XBR1</accession>
<dbReference type="PROSITE" id="PS51257">
    <property type="entry name" value="PROKAR_LIPOPROTEIN"/>
    <property type="match status" value="1"/>
</dbReference>
<feature type="signal peptide" evidence="1">
    <location>
        <begin position="1"/>
        <end position="15"/>
    </location>
</feature>
<feature type="chain" id="PRO_5011955493" evidence="1">
    <location>
        <begin position="16"/>
        <end position="267"/>
    </location>
</feature>
<proteinExistence type="predicted"/>
<keyword evidence="2" id="KW-1185">Reference proteome</keyword>
<name>A0A1I7XBR1_HETBA</name>
<keyword evidence="1" id="KW-0732">Signal</keyword>
<reference evidence="3" key="1">
    <citation type="submission" date="2016-11" db="UniProtKB">
        <authorList>
            <consortium name="WormBaseParasite"/>
        </authorList>
    </citation>
    <scope>IDENTIFICATION</scope>
</reference>
<protein>
    <submittedName>
        <fullName evidence="3">Bestrophin homolog</fullName>
    </submittedName>
</protein>
<evidence type="ECO:0000313" key="2">
    <source>
        <dbReference type="Proteomes" id="UP000095283"/>
    </source>
</evidence>
<evidence type="ECO:0000256" key="1">
    <source>
        <dbReference type="SAM" id="SignalP"/>
    </source>
</evidence>
<dbReference type="WBParaSite" id="Hba_15118">
    <property type="protein sequence ID" value="Hba_15118"/>
    <property type="gene ID" value="Hba_15118"/>
</dbReference>
<dbReference type="Proteomes" id="UP000095283">
    <property type="component" value="Unplaced"/>
</dbReference>
<dbReference type="AlphaFoldDB" id="A0A1I7XBR1"/>
<organism evidence="2 3">
    <name type="scientific">Heterorhabditis bacteriophora</name>
    <name type="common">Entomopathogenic nematode worm</name>
    <dbReference type="NCBI Taxonomy" id="37862"/>
    <lineage>
        <taxon>Eukaryota</taxon>
        <taxon>Metazoa</taxon>
        <taxon>Ecdysozoa</taxon>
        <taxon>Nematoda</taxon>
        <taxon>Chromadorea</taxon>
        <taxon>Rhabditida</taxon>
        <taxon>Rhabditina</taxon>
        <taxon>Rhabditomorpha</taxon>
        <taxon>Strongyloidea</taxon>
        <taxon>Heterorhabditidae</taxon>
        <taxon>Heterorhabditis</taxon>
    </lineage>
</organism>